<keyword evidence="1" id="KW-0472">Membrane</keyword>
<evidence type="ECO:0000256" key="1">
    <source>
        <dbReference type="SAM" id="Phobius"/>
    </source>
</evidence>
<reference evidence="2 3" key="1">
    <citation type="journal article" date="2019" name="Sci. Rep.">
        <title>Orb-weaving spider Araneus ventricosus genome elucidates the spidroin gene catalogue.</title>
        <authorList>
            <person name="Kono N."/>
            <person name="Nakamura H."/>
            <person name="Ohtoshi R."/>
            <person name="Moran D.A.P."/>
            <person name="Shinohara A."/>
            <person name="Yoshida Y."/>
            <person name="Fujiwara M."/>
            <person name="Mori M."/>
            <person name="Tomita M."/>
            <person name="Arakawa K."/>
        </authorList>
    </citation>
    <scope>NUCLEOTIDE SEQUENCE [LARGE SCALE GENOMIC DNA]</scope>
</reference>
<keyword evidence="1" id="KW-0812">Transmembrane</keyword>
<proteinExistence type="predicted"/>
<feature type="transmembrane region" description="Helical" evidence="1">
    <location>
        <begin position="98"/>
        <end position="116"/>
    </location>
</feature>
<organism evidence="2 3">
    <name type="scientific">Araneus ventricosus</name>
    <name type="common">Orbweaver spider</name>
    <name type="synonym">Epeira ventricosa</name>
    <dbReference type="NCBI Taxonomy" id="182803"/>
    <lineage>
        <taxon>Eukaryota</taxon>
        <taxon>Metazoa</taxon>
        <taxon>Ecdysozoa</taxon>
        <taxon>Arthropoda</taxon>
        <taxon>Chelicerata</taxon>
        <taxon>Arachnida</taxon>
        <taxon>Araneae</taxon>
        <taxon>Araneomorphae</taxon>
        <taxon>Entelegynae</taxon>
        <taxon>Araneoidea</taxon>
        <taxon>Araneidae</taxon>
        <taxon>Araneus</taxon>
    </lineage>
</organism>
<keyword evidence="3" id="KW-1185">Reference proteome</keyword>
<dbReference type="EMBL" id="BGPR01000154">
    <property type="protein sequence ID" value="GBM00172.1"/>
    <property type="molecule type" value="Genomic_DNA"/>
</dbReference>
<dbReference type="AlphaFoldDB" id="A0A4Y2C6Y0"/>
<evidence type="ECO:0000313" key="3">
    <source>
        <dbReference type="Proteomes" id="UP000499080"/>
    </source>
</evidence>
<sequence length="118" mass="13484">MIGTFWGGYCAMVFRQNLDYEYFFSLMVPSGASLTLMLLIMLSGSLVNEMTISSQHVLQKLSYINLESSEKLISICRKEFTQENQMTLWKIYPFDRSLIIKSLGTLLTYGILFATLGK</sequence>
<name>A0A4Y2C6Y0_ARAVE</name>
<accession>A0A4Y2C6Y0</accession>
<feature type="transmembrane region" description="Helical" evidence="1">
    <location>
        <begin position="22"/>
        <end position="42"/>
    </location>
</feature>
<keyword evidence="1" id="KW-1133">Transmembrane helix</keyword>
<dbReference type="Proteomes" id="UP000499080">
    <property type="component" value="Unassembled WGS sequence"/>
</dbReference>
<evidence type="ECO:0000313" key="2">
    <source>
        <dbReference type="EMBL" id="GBM00172.1"/>
    </source>
</evidence>
<protein>
    <submittedName>
        <fullName evidence="2">Uncharacterized protein</fullName>
    </submittedName>
</protein>
<comment type="caution">
    <text evidence="2">The sequence shown here is derived from an EMBL/GenBank/DDBJ whole genome shotgun (WGS) entry which is preliminary data.</text>
</comment>
<gene>
    <name evidence="2" type="ORF">AVEN_176410_1</name>
</gene>